<protein>
    <submittedName>
        <fullName evidence="1">Uncharacterized protein</fullName>
    </submittedName>
</protein>
<gene>
    <name evidence="1" type="ORF">RCL2_000585200</name>
</gene>
<proteinExistence type="predicted"/>
<organism evidence="1 2">
    <name type="scientific">Rhizophagus clarus</name>
    <dbReference type="NCBI Taxonomy" id="94130"/>
    <lineage>
        <taxon>Eukaryota</taxon>
        <taxon>Fungi</taxon>
        <taxon>Fungi incertae sedis</taxon>
        <taxon>Mucoromycota</taxon>
        <taxon>Glomeromycotina</taxon>
        <taxon>Glomeromycetes</taxon>
        <taxon>Glomerales</taxon>
        <taxon>Glomeraceae</taxon>
        <taxon>Rhizophagus</taxon>
    </lineage>
</organism>
<comment type="caution">
    <text evidence="1">The sequence shown here is derived from an EMBL/GenBank/DDBJ whole genome shotgun (WGS) entry which is preliminary data.</text>
</comment>
<name>A0A8H3QGM9_9GLOM</name>
<evidence type="ECO:0000313" key="1">
    <source>
        <dbReference type="EMBL" id="GES78546.1"/>
    </source>
</evidence>
<dbReference type="EMBL" id="BLAL01000039">
    <property type="protein sequence ID" value="GES78546.1"/>
    <property type="molecule type" value="Genomic_DNA"/>
</dbReference>
<evidence type="ECO:0000313" key="2">
    <source>
        <dbReference type="Proteomes" id="UP000615446"/>
    </source>
</evidence>
<accession>A0A8H3QGM9</accession>
<dbReference type="AlphaFoldDB" id="A0A8H3QGM9"/>
<sequence length="69" mass="7917">MGLLDRKELHELLNYPSGRYCFLNPYIRRFLISAEQIQSMIITSARACLLDVLDTSYESSLSLTDSSEK</sequence>
<dbReference type="Proteomes" id="UP000615446">
    <property type="component" value="Unassembled WGS sequence"/>
</dbReference>
<reference evidence="1" key="1">
    <citation type="submission" date="2019-10" db="EMBL/GenBank/DDBJ databases">
        <title>Conservation and host-specific expression of non-tandemly repeated heterogenous ribosome RNA gene in arbuscular mycorrhizal fungi.</title>
        <authorList>
            <person name="Maeda T."/>
            <person name="Kobayashi Y."/>
            <person name="Nakagawa T."/>
            <person name="Ezawa T."/>
            <person name="Yamaguchi K."/>
            <person name="Bino T."/>
            <person name="Nishimoto Y."/>
            <person name="Shigenobu S."/>
            <person name="Kawaguchi M."/>
        </authorList>
    </citation>
    <scope>NUCLEOTIDE SEQUENCE</scope>
    <source>
        <strain evidence="1">HR1</strain>
    </source>
</reference>